<comment type="similarity">
    <text evidence="1">Belongs to the LysR transcriptional regulatory family.</text>
</comment>
<dbReference type="EMBL" id="CP000749">
    <property type="protein sequence ID" value="ABR71995.1"/>
    <property type="molecule type" value="Genomic_DNA"/>
</dbReference>
<evidence type="ECO:0000256" key="2">
    <source>
        <dbReference type="ARBA" id="ARBA00023015"/>
    </source>
</evidence>
<dbReference type="InterPro" id="IPR036390">
    <property type="entry name" value="WH_DNA-bd_sf"/>
</dbReference>
<dbReference type="KEGG" id="mmw:Mmwyl1_3085"/>
<accession>A6VZW6</accession>
<sequence length="329" mass="36369">MVWLNTFYVAISIMNSKQLTFFLKTAELNSIAAAARALDVAQPSISLQIENLEHELGANLFDRSFRGVVLTQSGQIFRAHAQSIMRQMEQAKCDVHQFEHEPSGVLSIGMTQPIGNIISVPLLALVEQRYPKITLDLHAGLSYSLSNQLLSGEIDMAISSPDGSDMSQIRQQKLFREKLFLALGSEPKVASHKVLSSAKKIRFSELAQHEVIVTGPRDSLGYVLGQYEEETGVKLSHKPAFGQLMTTLRYVADGHGIMLSPSSAFYHLLQTNQIQAIEIVAPTLWREVCVSTAADRPQTALLNAVIPLIKEVTKAEWESGRWQGELLAS</sequence>
<evidence type="ECO:0000256" key="1">
    <source>
        <dbReference type="ARBA" id="ARBA00009437"/>
    </source>
</evidence>
<dbReference type="Pfam" id="PF03466">
    <property type="entry name" value="LysR_substrate"/>
    <property type="match status" value="1"/>
</dbReference>
<dbReference type="GO" id="GO:0003677">
    <property type="term" value="F:DNA binding"/>
    <property type="evidence" value="ECO:0007669"/>
    <property type="project" value="UniProtKB-KW"/>
</dbReference>
<dbReference type="GO" id="GO:0003700">
    <property type="term" value="F:DNA-binding transcription factor activity"/>
    <property type="evidence" value="ECO:0007669"/>
    <property type="project" value="InterPro"/>
</dbReference>
<evidence type="ECO:0000256" key="5">
    <source>
        <dbReference type="ARBA" id="ARBA00023163"/>
    </source>
</evidence>
<organism evidence="7">
    <name type="scientific">Marinomonas sp. (strain MWYL1)</name>
    <dbReference type="NCBI Taxonomy" id="400668"/>
    <lineage>
        <taxon>Bacteria</taxon>
        <taxon>Pseudomonadati</taxon>
        <taxon>Pseudomonadota</taxon>
        <taxon>Gammaproteobacteria</taxon>
        <taxon>Oceanospirillales</taxon>
        <taxon>Oceanospirillaceae</taxon>
        <taxon>Marinomonas</taxon>
    </lineage>
</organism>
<reference evidence="7" key="1">
    <citation type="submission" date="2007-06" db="EMBL/GenBank/DDBJ databases">
        <title>Complete sequence of Marinomonas sp. MWYL1.</title>
        <authorList>
            <consortium name="US DOE Joint Genome Institute"/>
            <person name="Copeland A."/>
            <person name="Lucas S."/>
            <person name="Lapidus A."/>
            <person name="Barry K."/>
            <person name="Glavina del Rio T."/>
            <person name="Dalin E."/>
            <person name="Tice H."/>
            <person name="Pitluck S."/>
            <person name="Kiss H."/>
            <person name="Brettin T."/>
            <person name="Bruce D."/>
            <person name="Detter J.C."/>
            <person name="Han C."/>
            <person name="Schmutz J."/>
            <person name="Larimer F."/>
            <person name="Land M."/>
            <person name="Hauser L."/>
            <person name="Kyrpides N."/>
            <person name="Kim E."/>
            <person name="Johnston A.W.B."/>
            <person name="Todd J.D."/>
            <person name="Rogers R."/>
            <person name="Wexler M."/>
            <person name="Bond P.L."/>
            <person name="Li Y."/>
            <person name="Richardson P."/>
        </authorList>
    </citation>
    <scope>NUCLEOTIDE SEQUENCE [LARGE SCALE GENOMIC DNA]</scope>
    <source>
        <strain evidence="7">MWYL1</strain>
    </source>
</reference>
<dbReference type="PROSITE" id="PS50931">
    <property type="entry name" value="HTH_LYSR"/>
    <property type="match status" value="1"/>
</dbReference>
<name>A6VZW6_MARMS</name>
<keyword evidence="4" id="KW-0010">Activator</keyword>
<dbReference type="FunFam" id="1.10.10.10:FF:000001">
    <property type="entry name" value="LysR family transcriptional regulator"/>
    <property type="match status" value="1"/>
</dbReference>
<evidence type="ECO:0000313" key="7">
    <source>
        <dbReference type="EMBL" id="ABR71995.1"/>
    </source>
</evidence>
<dbReference type="Gene3D" id="3.40.190.290">
    <property type="match status" value="1"/>
</dbReference>
<dbReference type="GO" id="GO:2000142">
    <property type="term" value="P:regulation of DNA-templated transcription initiation"/>
    <property type="evidence" value="ECO:0007669"/>
    <property type="project" value="TreeGrafter"/>
</dbReference>
<evidence type="ECO:0000256" key="3">
    <source>
        <dbReference type="ARBA" id="ARBA00023125"/>
    </source>
</evidence>
<dbReference type="HOGENOM" id="CLU_039613_6_4_6"/>
<gene>
    <name evidence="7" type="ordered locus">Mmwyl1_3085</name>
</gene>
<evidence type="ECO:0000256" key="4">
    <source>
        <dbReference type="ARBA" id="ARBA00023159"/>
    </source>
</evidence>
<dbReference type="PANTHER" id="PTHR30293:SF0">
    <property type="entry name" value="NITROGEN ASSIMILATION REGULATORY PROTEIN NAC"/>
    <property type="match status" value="1"/>
</dbReference>
<dbReference type="PANTHER" id="PTHR30293">
    <property type="entry name" value="TRANSCRIPTIONAL REGULATORY PROTEIN NAC-RELATED"/>
    <property type="match status" value="1"/>
</dbReference>
<dbReference type="OrthoDB" id="8850588at2"/>
<keyword evidence="3" id="KW-0238">DNA-binding</keyword>
<dbReference type="InterPro" id="IPR005119">
    <property type="entry name" value="LysR_subst-bd"/>
</dbReference>
<dbReference type="InterPro" id="IPR000847">
    <property type="entry name" value="LysR_HTH_N"/>
</dbReference>
<dbReference type="Pfam" id="PF00126">
    <property type="entry name" value="HTH_1"/>
    <property type="match status" value="1"/>
</dbReference>
<dbReference type="SUPFAM" id="SSF53850">
    <property type="entry name" value="Periplasmic binding protein-like II"/>
    <property type="match status" value="1"/>
</dbReference>
<dbReference type="STRING" id="400668.Mmwyl1_3085"/>
<dbReference type="CDD" id="cd05466">
    <property type="entry name" value="PBP2_LTTR_substrate"/>
    <property type="match status" value="1"/>
</dbReference>
<dbReference type="SUPFAM" id="SSF46785">
    <property type="entry name" value="Winged helix' DNA-binding domain"/>
    <property type="match status" value="1"/>
</dbReference>
<feature type="domain" description="HTH lysR-type" evidence="6">
    <location>
        <begin position="14"/>
        <end position="71"/>
    </location>
</feature>
<dbReference type="InterPro" id="IPR036388">
    <property type="entry name" value="WH-like_DNA-bd_sf"/>
</dbReference>
<dbReference type="PRINTS" id="PR00039">
    <property type="entry name" value="HTHLYSR"/>
</dbReference>
<proteinExistence type="inferred from homology"/>
<protein>
    <submittedName>
        <fullName evidence="7">Transcriptional regulator, LysR family</fullName>
    </submittedName>
</protein>
<dbReference type="Gene3D" id="1.10.10.10">
    <property type="entry name" value="Winged helix-like DNA-binding domain superfamily/Winged helix DNA-binding domain"/>
    <property type="match status" value="1"/>
</dbReference>
<keyword evidence="5" id="KW-0804">Transcription</keyword>
<dbReference type="eggNOG" id="COG0583">
    <property type="taxonomic scope" value="Bacteria"/>
</dbReference>
<dbReference type="AlphaFoldDB" id="A6VZW6"/>
<keyword evidence="2" id="KW-0805">Transcription regulation</keyword>
<evidence type="ECO:0000259" key="6">
    <source>
        <dbReference type="PROSITE" id="PS50931"/>
    </source>
</evidence>